<feature type="region of interest" description="Disordered" evidence="1">
    <location>
        <begin position="66"/>
        <end position="86"/>
    </location>
</feature>
<dbReference type="EMBL" id="FMSP01000017">
    <property type="protein sequence ID" value="SCV73200.1"/>
    <property type="molecule type" value="Genomic_DNA"/>
</dbReference>
<evidence type="ECO:0000313" key="3">
    <source>
        <dbReference type="Proteomes" id="UP000198372"/>
    </source>
</evidence>
<gene>
    <name evidence="2" type="ORF">BQ2448_7125</name>
</gene>
<sequence length="364" mass="39335">MTYSHDTPVTAGHQNLIKLYHPPGAHHFAQKTTKRKAKQLTPLTRAVVPKLESLSRPAPTFRRVLGAAGRSDASTSRALKSESGEWAAAHRHASPISSRARLFHSNALTDRAQSCSHAESTTQGFQIPISGRIPRPPSPTVEWEGEGHGGTLERWSPRKLKSGTFIGFAARATSHLSSTRTAHVLWQHSISHKLIGVEVAHSAEDVVRPSLCLRVLSVLPDDDRRQWPTSSACSATTPRRIGGRKSVLLHCHLSSRPTGAQSKQMLNPKSDAQSGLVLLSVLDSPASVARVGEIVPQSLDLAGQKTSTAATSNTFVPTSTADLLHIQAGSVVWVFHPYHCVEIVAAQSDAKRAHLICSRFLIAI</sequence>
<keyword evidence="3" id="KW-1185">Reference proteome</keyword>
<feature type="region of interest" description="Disordered" evidence="1">
    <location>
        <begin position="127"/>
        <end position="153"/>
    </location>
</feature>
<reference evidence="3" key="1">
    <citation type="submission" date="2016-09" db="EMBL/GenBank/DDBJ databases">
        <authorList>
            <person name="Jeantristanb JTB J.-T."/>
            <person name="Ricardo R."/>
        </authorList>
    </citation>
    <scope>NUCLEOTIDE SEQUENCE [LARGE SCALE GENOMIC DNA]</scope>
</reference>
<dbReference type="AlphaFoldDB" id="A0A238FHA5"/>
<protein>
    <submittedName>
        <fullName evidence="2">BQ2448_7125 protein</fullName>
    </submittedName>
</protein>
<evidence type="ECO:0000256" key="1">
    <source>
        <dbReference type="SAM" id="MobiDB-lite"/>
    </source>
</evidence>
<dbReference type="OrthoDB" id="2530476at2759"/>
<proteinExistence type="predicted"/>
<name>A0A238FHA5_9BASI</name>
<evidence type="ECO:0000313" key="2">
    <source>
        <dbReference type="EMBL" id="SCV73200.1"/>
    </source>
</evidence>
<dbReference type="Proteomes" id="UP000198372">
    <property type="component" value="Unassembled WGS sequence"/>
</dbReference>
<accession>A0A238FHA5</accession>
<organism evidence="2 3">
    <name type="scientific">Microbotryum intermedium</name>
    <dbReference type="NCBI Taxonomy" id="269621"/>
    <lineage>
        <taxon>Eukaryota</taxon>
        <taxon>Fungi</taxon>
        <taxon>Dikarya</taxon>
        <taxon>Basidiomycota</taxon>
        <taxon>Pucciniomycotina</taxon>
        <taxon>Microbotryomycetes</taxon>
        <taxon>Microbotryales</taxon>
        <taxon>Microbotryaceae</taxon>
        <taxon>Microbotryum</taxon>
    </lineage>
</organism>